<evidence type="ECO:0000313" key="1">
    <source>
        <dbReference type="EMBL" id="ERJ73802.1"/>
    </source>
</evidence>
<protein>
    <submittedName>
        <fullName evidence="1">Uncharacterized protein</fullName>
    </submittedName>
</protein>
<reference evidence="1 2" key="1">
    <citation type="submission" date="2013-06" db="EMBL/GenBank/DDBJ databases">
        <authorList>
            <person name="Weinstock G."/>
            <person name="Sodergren E."/>
            <person name="Lobos E.A."/>
            <person name="Fulton L."/>
            <person name="Fulton R."/>
            <person name="Courtney L."/>
            <person name="Fronick C."/>
            <person name="O'Laughlin M."/>
            <person name="Godfrey J."/>
            <person name="Wilson R.M."/>
            <person name="Miner T."/>
            <person name="Farmer C."/>
            <person name="Delehaunty K."/>
            <person name="Cordes M."/>
            <person name="Minx P."/>
            <person name="Tomlinson C."/>
            <person name="Chen J."/>
            <person name="Wollam A."/>
            <person name="Pepin K.H."/>
            <person name="Bhonagiri V."/>
            <person name="Zhang X."/>
            <person name="Warren W."/>
            <person name="Mitreva M."/>
            <person name="Mardis E.R."/>
            <person name="Wilson R.K."/>
        </authorList>
    </citation>
    <scope>NUCLEOTIDE SEQUENCE [LARGE SCALE GENOMIC DNA]</scope>
    <source>
        <strain evidence="1 2">W1703</strain>
    </source>
</reference>
<organism evidence="1 2">
    <name type="scientific">Streptococcus sobrinus W1703</name>
    <dbReference type="NCBI Taxonomy" id="1227275"/>
    <lineage>
        <taxon>Bacteria</taxon>
        <taxon>Bacillati</taxon>
        <taxon>Bacillota</taxon>
        <taxon>Bacilli</taxon>
        <taxon>Lactobacillales</taxon>
        <taxon>Streptococcaceae</taxon>
        <taxon>Streptococcus</taxon>
    </lineage>
</organism>
<gene>
    <name evidence="1" type="ORF">HMPREF1557_02139</name>
</gene>
<proteinExistence type="predicted"/>
<accession>U2J170</accession>
<dbReference type="HOGENOM" id="CLU_2604666_0_0_9"/>
<comment type="caution">
    <text evidence="1">The sequence shown here is derived from an EMBL/GenBank/DDBJ whole genome shotgun (WGS) entry which is preliminary data.</text>
</comment>
<sequence length="79" mass="8569">MIANEKETIMINLDTKAFADFKTVDKTNLSEFQGGRIVGRTLYGGYLDDGVYRGNGIGVLRARPYLSGEAITVPVVTAV</sequence>
<dbReference type="AlphaFoldDB" id="U2J170"/>
<evidence type="ECO:0000313" key="2">
    <source>
        <dbReference type="Proteomes" id="UP000016617"/>
    </source>
</evidence>
<dbReference type="Proteomes" id="UP000016617">
    <property type="component" value="Unassembled WGS sequence"/>
</dbReference>
<dbReference type="EMBL" id="AWVA01000123">
    <property type="protein sequence ID" value="ERJ73802.1"/>
    <property type="molecule type" value="Genomic_DNA"/>
</dbReference>
<name>U2J170_9STRE</name>